<dbReference type="SUPFAM" id="SSF53474">
    <property type="entry name" value="alpha/beta-Hydrolases"/>
    <property type="match status" value="1"/>
</dbReference>
<keyword evidence="4" id="KW-1185">Reference proteome</keyword>
<evidence type="ECO:0000256" key="1">
    <source>
        <dbReference type="SAM" id="MobiDB-lite"/>
    </source>
</evidence>
<sequence length="410" mass="42728">MSIDNLPRRRLLGLALLPSLSSMLLAACAARPEARPNARDAAQQSFLDKAYRTDLPLHLESHRSSLNGPHGTIYTEMTAPRDGGNYPIVIYLPGLAESTSDGISWRSALAEAGYAVLSIQAQGDGSALLASDLARAGDFNQIGRQAFRAEALQQRMDNLAFVLAQLPKLAKEDLLYARGDASRLLIAGFDLGAQTAQAMASTATMLPAGLRGLILISPYHDRQQSDSELYAKLQLPVLNITSAIDVDDYGVVTDAAARIVPYQSMPRGEKYLLVMRAMSHRNLGGKDNLDEMMSKKDAGAGAKGRRGSGSPPEGGGMGGGPGGGMGGGMGGGPGGGMGGEGSGGKGGFGAPGGDKAGPDDTANSQQGFTVLRSVMLAFADSTAKNDSAAQDWLTLDAPRWLRPLGTLSIK</sequence>
<dbReference type="EMBL" id="JBDIVE010000005">
    <property type="protein sequence ID" value="MEN3069062.1"/>
    <property type="molecule type" value="Genomic_DNA"/>
</dbReference>
<dbReference type="Proteomes" id="UP001410394">
    <property type="component" value="Unassembled WGS sequence"/>
</dbReference>
<feature type="region of interest" description="Disordered" evidence="1">
    <location>
        <begin position="297"/>
        <end position="364"/>
    </location>
</feature>
<feature type="signal peptide" evidence="2">
    <location>
        <begin position="1"/>
        <end position="26"/>
    </location>
</feature>
<feature type="chain" id="PRO_5047025119" description="Alpha/beta hydrolase" evidence="2">
    <location>
        <begin position="27"/>
        <end position="410"/>
    </location>
</feature>
<organism evidence="3 4">
    <name type="scientific">Uliginosibacterium sediminicola</name>
    <dbReference type="NCBI Taxonomy" id="2024550"/>
    <lineage>
        <taxon>Bacteria</taxon>
        <taxon>Pseudomonadati</taxon>
        <taxon>Pseudomonadota</taxon>
        <taxon>Betaproteobacteria</taxon>
        <taxon>Rhodocyclales</taxon>
        <taxon>Zoogloeaceae</taxon>
        <taxon>Uliginosibacterium</taxon>
    </lineage>
</organism>
<evidence type="ECO:0008006" key="5">
    <source>
        <dbReference type="Google" id="ProtNLM"/>
    </source>
</evidence>
<name>A0ABU9YZC9_9RHOO</name>
<comment type="caution">
    <text evidence="3">The sequence shown here is derived from an EMBL/GenBank/DDBJ whole genome shotgun (WGS) entry which is preliminary data.</text>
</comment>
<keyword evidence="2" id="KW-0732">Signal</keyword>
<evidence type="ECO:0000313" key="3">
    <source>
        <dbReference type="EMBL" id="MEN3069062.1"/>
    </source>
</evidence>
<dbReference type="InterPro" id="IPR029058">
    <property type="entry name" value="AB_hydrolase_fold"/>
</dbReference>
<evidence type="ECO:0000313" key="4">
    <source>
        <dbReference type="Proteomes" id="UP001410394"/>
    </source>
</evidence>
<evidence type="ECO:0000256" key="2">
    <source>
        <dbReference type="SAM" id="SignalP"/>
    </source>
</evidence>
<dbReference type="RefSeq" id="WP_345919829.1">
    <property type="nucleotide sequence ID" value="NZ_JBDIVE010000005.1"/>
</dbReference>
<reference evidence="3 4" key="1">
    <citation type="journal article" date="2018" name="Int. J. Syst. Evol. Microbiol.">
        <title>Uliginosibacterium sediminicola sp. nov., isolated from freshwater sediment.</title>
        <authorList>
            <person name="Hwang W.M."/>
            <person name="Kim S.M."/>
            <person name="Kang K."/>
            <person name="Ahn T.Y."/>
        </authorList>
    </citation>
    <scope>NUCLEOTIDE SEQUENCE [LARGE SCALE GENOMIC DNA]</scope>
    <source>
        <strain evidence="3 4">M1-21</strain>
    </source>
</reference>
<accession>A0ABU9YZC9</accession>
<gene>
    <name evidence="3" type="ORF">ABDB84_11280</name>
</gene>
<feature type="compositionally biased region" description="Gly residues" evidence="1">
    <location>
        <begin position="312"/>
        <end position="355"/>
    </location>
</feature>
<dbReference type="Gene3D" id="3.40.50.1820">
    <property type="entry name" value="alpha/beta hydrolase"/>
    <property type="match status" value="1"/>
</dbReference>
<proteinExistence type="predicted"/>
<protein>
    <recommendedName>
        <fullName evidence="5">Alpha/beta hydrolase</fullName>
    </recommendedName>
</protein>